<feature type="transmembrane region" description="Helical" evidence="1">
    <location>
        <begin position="115"/>
        <end position="135"/>
    </location>
</feature>
<comment type="caution">
    <text evidence="2">The sequence shown here is derived from an EMBL/GenBank/DDBJ whole genome shotgun (WGS) entry which is preliminary data.</text>
</comment>
<dbReference type="PANTHER" id="PTHR31061">
    <property type="entry name" value="LD22376P"/>
    <property type="match status" value="1"/>
</dbReference>
<dbReference type="Proteomes" id="UP001204548">
    <property type="component" value="Unassembled WGS sequence"/>
</dbReference>
<gene>
    <name evidence="2" type="ORF">NXW97_24265</name>
</gene>
<keyword evidence="1" id="KW-0812">Transmembrane</keyword>
<feature type="transmembrane region" description="Helical" evidence="1">
    <location>
        <begin position="44"/>
        <end position="64"/>
    </location>
</feature>
<feature type="non-terminal residue" evidence="2">
    <location>
        <position position="1"/>
    </location>
</feature>
<dbReference type="EMBL" id="JANUTS010000003">
    <property type="protein sequence ID" value="MCS2795068.1"/>
    <property type="molecule type" value="Genomic_DNA"/>
</dbReference>
<keyword evidence="1" id="KW-1133">Transmembrane helix</keyword>
<organism evidence="2 3">
    <name type="scientific">Bacteroides faecis</name>
    <dbReference type="NCBI Taxonomy" id="674529"/>
    <lineage>
        <taxon>Bacteria</taxon>
        <taxon>Pseudomonadati</taxon>
        <taxon>Bacteroidota</taxon>
        <taxon>Bacteroidia</taxon>
        <taxon>Bacteroidales</taxon>
        <taxon>Bacteroidaceae</taxon>
        <taxon>Bacteroides</taxon>
    </lineage>
</organism>
<feature type="transmembrane region" description="Helical" evidence="1">
    <location>
        <begin position="12"/>
        <end position="32"/>
    </location>
</feature>
<evidence type="ECO:0000313" key="2">
    <source>
        <dbReference type="EMBL" id="MCS2795068.1"/>
    </source>
</evidence>
<keyword evidence="1" id="KW-0472">Membrane</keyword>
<reference evidence="2" key="1">
    <citation type="submission" date="2022-08" db="EMBL/GenBank/DDBJ databases">
        <title>Genome Sequencing of Bacteroides fragilis Group Isolates with Nanopore Technology.</title>
        <authorList>
            <person name="Tisza M.J."/>
            <person name="Smith D."/>
            <person name="Dekker J.P."/>
        </authorList>
    </citation>
    <scope>NUCLEOTIDE SEQUENCE</scope>
    <source>
        <strain evidence="2">BFG-351</strain>
    </source>
</reference>
<dbReference type="PANTHER" id="PTHR31061:SF24">
    <property type="entry name" value="LD22376P"/>
    <property type="match status" value="1"/>
</dbReference>
<accession>A0AAW5P270</accession>
<name>A0AAW5P270_9BACE</name>
<proteinExistence type="predicted"/>
<evidence type="ECO:0000256" key="1">
    <source>
        <dbReference type="SAM" id="Phobius"/>
    </source>
</evidence>
<evidence type="ECO:0000313" key="3">
    <source>
        <dbReference type="Proteomes" id="UP001204548"/>
    </source>
</evidence>
<sequence length="144" mass="16380">LLQIEGKNANYWYRLFKAGAYLVLLGLAFEAYEGGIRKDPSTYSYYFLSAGLAFMAMIAFSIMCDIYSWRRLTRPLEYAGQNPMIAYVSTQLVVLPILNLAGLGTYLSYLDQNAWLGFLRGVIVTSLALLITILFTKLKCFWRT</sequence>
<dbReference type="AlphaFoldDB" id="A0AAW5P270"/>
<protein>
    <submittedName>
        <fullName evidence="2">DUF5009 domain-containing protein</fullName>
    </submittedName>
</protein>
<feature type="transmembrane region" description="Helical" evidence="1">
    <location>
        <begin position="85"/>
        <end position="109"/>
    </location>
</feature>